<comment type="caution">
    <text evidence="1">The sequence shown here is derived from an EMBL/GenBank/DDBJ whole genome shotgun (WGS) entry which is preliminary data.</text>
</comment>
<dbReference type="EMBL" id="VSSQ01000062">
    <property type="protein sequence ID" value="MPL71898.1"/>
    <property type="molecule type" value="Genomic_DNA"/>
</dbReference>
<sequence>MQKSTKNTLIIGGLAAAFLGFVVYPLTVLAKFKNLVSVNITGIKSFDIIGANIAAIPPQLGQVRIKFDLIIDNPLPQDFTVTVPYIRAFIDDATFGNSIPRTEKVTVRASGRTTISDIDFRIPTMNMISMLGINLQNVQAMITARQFRLNRKIDFVIGITVNGVHGTMQQSLTL</sequence>
<evidence type="ECO:0000313" key="1">
    <source>
        <dbReference type="EMBL" id="MPL71898.1"/>
    </source>
</evidence>
<accession>A0A644TY71</accession>
<reference evidence="1" key="1">
    <citation type="submission" date="2019-08" db="EMBL/GenBank/DDBJ databases">
        <authorList>
            <person name="Kucharzyk K."/>
            <person name="Murdoch R.W."/>
            <person name="Higgins S."/>
            <person name="Loffler F."/>
        </authorList>
    </citation>
    <scope>NUCLEOTIDE SEQUENCE</scope>
</reference>
<protein>
    <submittedName>
        <fullName evidence="1">Uncharacterized protein</fullName>
    </submittedName>
</protein>
<dbReference type="AlphaFoldDB" id="A0A644TY71"/>
<gene>
    <name evidence="1" type="ORF">SDC9_17677</name>
</gene>
<proteinExistence type="predicted"/>
<name>A0A644TY71_9ZZZZ</name>
<organism evidence="1">
    <name type="scientific">bioreactor metagenome</name>
    <dbReference type="NCBI Taxonomy" id="1076179"/>
    <lineage>
        <taxon>unclassified sequences</taxon>
        <taxon>metagenomes</taxon>
        <taxon>ecological metagenomes</taxon>
    </lineage>
</organism>